<dbReference type="InterPro" id="IPR000073">
    <property type="entry name" value="AB_hydrolase_1"/>
</dbReference>
<evidence type="ECO:0000313" key="2">
    <source>
        <dbReference type="EMBL" id="MFD0847010.1"/>
    </source>
</evidence>
<keyword evidence="2" id="KW-0378">Hydrolase</keyword>
<dbReference type="Proteomes" id="UP001597124">
    <property type="component" value="Unassembled WGS sequence"/>
</dbReference>
<dbReference type="InterPro" id="IPR050228">
    <property type="entry name" value="Carboxylesterase_BioH"/>
</dbReference>
<dbReference type="PANTHER" id="PTHR43194">
    <property type="entry name" value="HYDROLASE ALPHA/BETA FOLD FAMILY"/>
    <property type="match status" value="1"/>
</dbReference>
<dbReference type="PANTHER" id="PTHR43194:SF2">
    <property type="entry name" value="PEROXISOMAL MEMBRANE PROTEIN LPX1"/>
    <property type="match status" value="1"/>
</dbReference>
<dbReference type="GO" id="GO:0016787">
    <property type="term" value="F:hydrolase activity"/>
    <property type="evidence" value="ECO:0007669"/>
    <property type="project" value="UniProtKB-KW"/>
</dbReference>
<sequence>MSKPPLLFIHGMWSTPHVWDWFTDRYRTAGYAVHAPALPYHDIDPAEPPPAILATIGVQDYVDAIAAVVRTLPESPVIVGHSMGGMLAQKVAEAAGARGLILLSPGPTAETQSISLAPLRTVFGIAVKRQWWKQPTKIDAERARWGIFNEVPFDVANAEIAKLVWDSGRVLFQMSMPWADKTRGARVDYGKLSMPALVVVGDRDRITPIAVARATARALTGHTDYREITGAGHWLFHDPVREKVAAEMDTFLNAIG</sequence>
<dbReference type="Gene3D" id="3.40.50.1820">
    <property type="entry name" value="alpha/beta hydrolase"/>
    <property type="match status" value="1"/>
</dbReference>
<evidence type="ECO:0000313" key="3">
    <source>
        <dbReference type="Proteomes" id="UP001597124"/>
    </source>
</evidence>
<dbReference type="RefSeq" id="WP_381485207.1">
    <property type="nucleotide sequence ID" value="NZ_JBHTIK010000001.1"/>
</dbReference>
<dbReference type="InterPro" id="IPR029058">
    <property type="entry name" value="AB_hydrolase_fold"/>
</dbReference>
<accession>A0ABW3BXT2</accession>
<dbReference type="Pfam" id="PF12697">
    <property type="entry name" value="Abhydrolase_6"/>
    <property type="match status" value="1"/>
</dbReference>
<dbReference type="EMBL" id="JBHTIK010000001">
    <property type="protein sequence ID" value="MFD0847010.1"/>
    <property type="molecule type" value="Genomic_DNA"/>
</dbReference>
<protein>
    <submittedName>
        <fullName evidence="2">Alpha/beta hydrolase</fullName>
    </submittedName>
</protein>
<comment type="caution">
    <text evidence="2">The sequence shown here is derived from an EMBL/GenBank/DDBJ whole genome shotgun (WGS) entry which is preliminary data.</text>
</comment>
<keyword evidence="3" id="KW-1185">Reference proteome</keyword>
<dbReference type="SUPFAM" id="SSF53474">
    <property type="entry name" value="alpha/beta-Hydrolases"/>
    <property type="match status" value="1"/>
</dbReference>
<gene>
    <name evidence="2" type="ORF">ACFQ00_01610</name>
</gene>
<reference evidence="3" key="1">
    <citation type="journal article" date="2019" name="Int. J. Syst. Evol. Microbiol.">
        <title>The Global Catalogue of Microorganisms (GCM) 10K type strain sequencing project: providing services to taxonomists for standard genome sequencing and annotation.</title>
        <authorList>
            <consortium name="The Broad Institute Genomics Platform"/>
            <consortium name="The Broad Institute Genome Sequencing Center for Infectious Disease"/>
            <person name="Wu L."/>
            <person name="Ma J."/>
        </authorList>
    </citation>
    <scope>NUCLEOTIDE SEQUENCE [LARGE SCALE GENOMIC DNA]</scope>
    <source>
        <strain evidence="3">CCUG 52537</strain>
    </source>
</reference>
<name>A0ABW3BXT2_SPHXN</name>
<feature type="domain" description="AB hydrolase-1" evidence="1">
    <location>
        <begin position="6"/>
        <end position="242"/>
    </location>
</feature>
<proteinExistence type="predicted"/>
<organism evidence="2 3">
    <name type="scientific">Sphingosinicella xenopeptidilytica</name>
    <dbReference type="NCBI Taxonomy" id="364098"/>
    <lineage>
        <taxon>Bacteria</taxon>
        <taxon>Pseudomonadati</taxon>
        <taxon>Pseudomonadota</taxon>
        <taxon>Alphaproteobacteria</taxon>
        <taxon>Sphingomonadales</taxon>
        <taxon>Sphingosinicellaceae</taxon>
        <taxon>Sphingosinicella</taxon>
    </lineage>
</organism>
<evidence type="ECO:0000259" key="1">
    <source>
        <dbReference type="Pfam" id="PF12697"/>
    </source>
</evidence>